<feature type="domain" description="Core-binding (CB)" evidence="4">
    <location>
        <begin position="1"/>
        <end position="71"/>
    </location>
</feature>
<dbReference type="PROSITE" id="PS51900">
    <property type="entry name" value="CB"/>
    <property type="match status" value="1"/>
</dbReference>
<dbReference type="PROSITE" id="PS51898">
    <property type="entry name" value="TYR_RECOMBINASE"/>
    <property type="match status" value="1"/>
</dbReference>
<feature type="domain" description="Tyr recombinase" evidence="3">
    <location>
        <begin position="95"/>
        <end position="179"/>
    </location>
</feature>
<dbReference type="InterPro" id="IPR010998">
    <property type="entry name" value="Integrase_recombinase_N"/>
</dbReference>
<dbReference type="GO" id="GO:0015074">
    <property type="term" value="P:DNA integration"/>
    <property type="evidence" value="ECO:0007669"/>
    <property type="project" value="InterPro"/>
</dbReference>
<dbReference type="EMBL" id="MLJW01002304">
    <property type="protein sequence ID" value="OIQ75022.1"/>
    <property type="molecule type" value="Genomic_DNA"/>
</dbReference>
<evidence type="ECO:0000256" key="1">
    <source>
        <dbReference type="ARBA" id="ARBA00023125"/>
    </source>
</evidence>
<dbReference type="InterPro" id="IPR002104">
    <property type="entry name" value="Integrase_catalytic"/>
</dbReference>
<keyword evidence="2" id="KW-0233">DNA recombination</keyword>
<accession>A0A1J5PTS4</accession>
<sequence>MTRNERYIYQISNTSFEGWKLQIAGFGAYFIGNVAAIDVARWRDDLAAERYAPKTVGHHLRALSALLNFAQRELSIQLPAGNPVAGVRKPKEDQPRERRFKPGEREALLAACQNLDQTAVVELAAETSMRRSELVGLRWEHVDLQRRTAHLIRPARALAFRHEARPPLPYSPGRPSRTG</sequence>
<dbReference type="Gene3D" id="1.10.443.10">
    <property type="entry name" value="Intergrase catalytic core"/>
    <property type="match status" value="1"/>
</dbReference>
<dbReference type="AlphaFoldDB" id="A0A1J5PTS4"/>
<dbReference type="Gene3D" id="1.10.150.130">
    <property type="match status" value="1"/>
</dbReference>
<dbReference type="InterPro" id="IPR013762">
    <property type="entry name" value="Integrase-like_cat_sf"/>
</dbReference>
<name>A0A1J5PTS4_9ZZZZ</name>
<organism evidence="5">
    <name type="scientific">mine drainage metagenome</name>
    <dbReference type="NCBI Taxonomy" id="410659"/>
    <lineage>
        <taxon>unclassified sequences</taxon>
        <taxon>metagenomes</taxon>
        <taxon>ecological metagenomes</taxon>
    </lineage>
</organism>
<protein>
    <submittedName>
        <fullName evidence="5">Tyrosine recombinase XerC</fullName>
    </submittedName>
</protein>
<gene>
    <name evidence="5" type="primary">xerC_60</name>
    <name evidence="5" type="ORF">GALL_433170</name>
</gene>
<keyword evidence="1" id="KW-0238">DNA-binding</keyword>
<dbReference type="GO" id="GO:0003677">
    <property type="term" value="F:DNA binding"/>
    <property type="evidence" value="ECO:0007669"/>
    <property type="project" value="UniProtKB-KW"/>
</dbReference>
<evidence type="ECO:0000256" key="2">
    <source>
        <dbReference type="ARBA" id="ARBA00023172"/>
    </source>
</evidence>
<proteinExistence type="predicted"/>
<dbReference type="SUPFAM" id="SSF56349">
    <property type="entry name" value="DNA breaking-rejoining enzymes"/>
    <property type="match status" value="1"/>
</dbReference>
<dbReference type="InterPro" id="IPR011010">
    <property type="entry name" value="DNA_brk_join_enz"/>
</dbReference>
<evidence type="ECO:0000313" key="5">
    <source>
        <dbReference type="EMBL" id="OIQ75022.1"/>
    </source>
</evidence>
<dbReference type="GO" id="GO:0006310">
    <property type="term" value="P:DNA recombination"/>
    <property type="evidence" value="ECO:0007669"/>
    <property type="project" value="UniProtKB-KW"/>
</dbReference>
<reference evidence="5" key="1">
    <citation type="submission" date="2016-10" db="EMBL/GenBank/DDBJ databases">
        <title>Sequence of Gallionella enrichment culture.</title>
        <authorList>
            <person name="Poehlein A."/>
            <person name="Muehling M."/>
            <person name="Daniel R."/>
        </authorList>
    </citation>
    <scope>NUCLEOTIDE SEQUENCE</scope>
</reference>
<evidence type="ECO:0000259" key="4">
    <source>
        <dbReference type="PROSITE" id="PS51900"/>
    </source>
</evidence>
<comment type="caution">
    <text evidence="5">The sequence shown here is derived from an EMBL/GenBank/DDBJ whole genome shotgun (WGS) entry which is preliminary data.</text>
</comment>
<dbReference type="InterPro" id="IPR044068">
    <property type="entry name" value="CB"/>
</dbReference>
<evidence type="ECO:0000259" key="3">
    <source>
        <dbReference type="PROSITE" id="PS51898"/>
    </source>
</evidence>
<dbReference type="Pfam" id="PF00589">
    <property type="entry name" value="Phage_integrase"/>
    <property type="match status" value="1"/>
</dbReference>